<protein>
    <recommendedName>
        <fullName evidence="10">Cation efflux protein cytoplasmic domain-containing protein</fullName>
    </recommendedName>
</protein>
<dbReference type="EMBL" id="LAZR01012788">
    <property type="protein sequence ID" value="KKM25093.1"/>
    <property type="molecule type" value="Genomic_DNA"/>
</dbReference>
<evidence type="ECO:0000256" key="2">
    <source>
        <dbReference type="ARBA" id="ARBA00022448"/>
    </source>
</evidence>
<dbReference type="SUPFAM" id="SSF161111">
    <property type="entry name" value="Cation efflux protein transmembrane domain-like"/>
    <property type="match status" value="1"/>
</dbReference>
<dbReference type="InterPro" id="IPR036837">
    <property type="entry name" value="Cation_efflux_CTD_sf"/>
</dbReference>
<feature type="transmembrane region" description="Helical" evidence="6">
    <location>
        <begin position="7"/>
        <end position="35"/>
    </location>
</feature>
<name>A0A0F9KSK9_9ZZZZ</name>
<comment type="caution">
    <text evidence="9">The sequence shown here is derived from an EMBL/GenBank/DDBJ whole genome shotgun (WGS) entry which is preliminary data.</text>
</comment>
<dbReference type="PANTHER" id="PTHR43840:SF15">
    <property type="entry name" value="MITOCHONDRIAL METAL TRANSPORTER 1-RELATED"/>
    <property type="match status" value="1"/>
</dbReference>
<dbReference type="Gene3D" id="1.20.1510.10">
    <property type="entry name" value="Cation efflux protein transmembrane domain"/>
    <property type="match status" value="1"/>
</dbReference>
<dbReference type="GO" id="GO:0016020">
    <property type="term" value="C:membrane"/>
    <property type="evidence" value="ECO:0007669"/>
    <property type="project" value="UniProtKB-SubCell"/>
</dbReference>
<dbReference type="Gene3D" id="3.30.70.1350">
    <property type="entry name" value="Cation efflux protein, cytoplasmic domain"/>
    <property type="match status" value="3"/>
</dbReference>
<evidence type="ECO:0000256" key="1">
    <source>
        <dbReference type="ARBA" id="ARBA00004141"/>
    </source>
</evidence>
<organism evidence="9">
    <name type="scientific">marine sediment metagenome</name>
    <dbReference type="NCBI Taxonomy" id="412755"/>
    <lineage>
        <taxon>unclassified sequences</taxon>
        <taxon>metagenomes</taxon>
        <taxon>ecological metagenomes</taxon>
    </lineage>
</organism>
<dbReference type="AlphaFoldDB" id="A0A0F9KSK9"/>
<feature type="domain" description="Cation efflux protein cytoplasmic" evidence="8">
    <location>
        <begin position="211"/>
        <end position="284"/>
    </location>
</feature>
<evidence type="ECO:0008006" key="10">
    <source>
        <dbReference type="Google" id="ProtNLM"/>
    </source>
</evidence>
<gene>
    <name evidence="9" type="ORF">LCGC14_1598440</name>
</gene>
<feature type="domain" description="Cation efflux protein transmembrane" evidence="7">
    <location>
        <begin position="10"/>
        <end position="198"/>
    </location>
</feature>
<keyword evidence="4 6" id="KW-1133">Transmembrane helix</keyword>
<feature type="transmembrane region" description="Helical" evidence="6">
    <location>
        <begin position="113"/>
        <end position="132"/>
    </location>
</feature>
<feature type="transmembrane region" description="Helical" evidence="6">
    <location>
        <begin position="79"/>
        <end position="101"/>
    </location>
</feature>
<accession>A0A0F9KSK9</accession>
<comment type="subcellular location">
    <subcellularLocation>
        <location evidence="1">Membrane</location>
        <topology evidence="1">Multi-pass membrane protein</topology>
    </subcellularLocation>
</comment>
<keyword evidence="5 6" id="KW-0472">Membrane</keyword>
<dbReference type="PANTHER" id="PTHR43840">
    <property type="entry name" value="MITOCHONDRIAL METAL TRANSPORTER 1-RELATED"/>
    <property type="match status" value="1"/>
</dbReference>
<dbReference type="Pfam" id="PF01545">
    <property type="entry name" value="Cation_efflux"/>
    <property type="match status" value="1"/>
</dbReference>
<evidence type="ECO:0000313" key="9">
    <source>
        <dbReference type="EMBL" id="KKM25093.1"/>
    </source>
</evidence>
<keyword evidence="2" id="KW-0813">Transport</keyword>
<dbReference type="InterPro" id="IPR027470">
    <property type="entry name" value="Cation_efflux_CTD"/>
</dbReference>
<dbReference type="NCBIfam" id="TIGR01297">
    <property type="entry name" value="CDF"/>
    <property type="match status" value="1"/>
</dbReference>
<evidence type="ECO:0000256" key="4">
    <source>
        <dbReference type="ARBA" id="ARBA00022989"/>
    </source>
</evidence>
<reference evidence="9" key="1">
    <citation type="journal article" date="2015" name="Nature">
        <title>Complex archaea that bridge the gap between prokaryotes and eukaryotes.</title>
        <authorList>
            <person name="Spang A."/>
            <person name="Saw J.H."/>
            <person name="Jorgensen S.L."/>
            <person name="Zaremba-Niedzwiedzka K."/>
            <person name="Martijn J."/>
            <person name="Lind A.E."/>
            <person name="van Eijk R."/>
            <person name="Schleper C."/>
            <person name="Guy L."/>
            <person name="Ettema T.J."/>
        </authorList>
    </citation>
    <scope>NUCLEOTIDE SEQUENCE</scope>
</reference>
<keyword evidence="3 6" id="KW-0812">Transmembrane</keyword>
<sequence length="479" mass="54523">MDVKLKYGFLTLAIIIFQSIIKLFGVIITGSLSFLSETADTLTDILFISITLYSLYYSQKPADYEHMYGHSKIDSMSGLIQGVILMNIYVLLIFNAIQVIISRSFEFINPELGLIILTISFIVNLVFSRVLISKGKRQKSLTLEMQGLNLFQDSMRAIIVLISFIFAYFGLFFIDPLLSVCLSIWVIYGAFKLAKGGVIELTDTNPVSLIIIEKLRQEIFNLEHVVGVHDLKIRASGKSLFLEVHLSVEDHISIVHANVIIKSIRNMSDKVFPLYDVECIVEMNPLASEKSIGEELINLIYSMKTEYPNIINFKDLNIFRLKNNYILSLIVVVDEKLLLSEAHRVCTKFESDLRKQAPFISRIITHIESEMYGRTLSSNQIKCDDVGPEMLEHISKIVEGVLRNHSQVKGYHGLEFWATSDYCLLELHIFFNGTLNISETHNYTSELEKLIRDELGIDNLDAIFLHSEPLEGRTDGILF</sequence>
<evidence type="ECO:0000259" key="8">
    <source>
        <dbReference type="Pfam" id="PF16916"/>
    </source>
</evidence>
<feature type="domain" description="Cation efflux protein cytoplasmic" evidence="8">
    <location>
        <begin position="396"/>
        <end position="469"/>
    </location>
</feature>
<dbReference type="InterPro" id="IPR058533">
    <property type="entry name" value="Cation_efflux_TM"/>
</dbReference>
<evidence type="ECO:0000259" key="7">
    <source>
        <dbReference type="Pfam" id="PF01545"/>
    </source>
</evidence>
<dbReference type="InterPro" id="IPR027469">
    <property type="entry name" value="Cation_efflux_TMD_sf"/>
</dbReference>
<dbReference type="Pfam" id="PF16916">
    <property type="entry name" value="ZT_dimer"/>
    <property type="match status" value="3"/>
</dbReference>
<evidence type="ECO:0000256" key="6">
    <source>
        <dbReference type="SAM" id="Phobius"/>
    </source>
</evidence>
<evidence type="ECO:0000256" key="3">
    <source>
        <dbReference type="ARBA" id="ARBA00022692"/>
    </source>
</evidence>
<dbReference type="InterPro" id="IPR050291">
    <property type="entry name" value="CDF_Transporter"/>
</dbReference>
<proteinExistence type="predicted"/>
<feature type="transmembrane region" description="Helical" evidence="6">
    <location>
        <begin position="41"/>
        <end position="58"/>
    </location>
</feature>
<evidence type="ECO:0000256" key="5">
    <source>
        <dbReference type="ARBA" id="ARBA00023136"/>
    </source>
</evidence>
<feature type="domain" description="Cation efflux protein cytoplasmic" evidence="8">
    <location>
        <begin position="294"/>
        <end position="369"/>
    </location>
</feature>
<dbReference type="SUPFAM" id="SSF160240">
    <property type="entry name" value="Cation efflux protein cytoplasmic domain-like"/>
    <property type="match status" value="3"/>
</dbReference>
<dbReference type="InterPro" id="IPR002524">
    <property type="entry name" value="Cation_efflux"/>
</dbReference>
<dbReference type="GO" id="GO:0008324">
    <property type="term" value="F:monoatomic cation transmembrane transporter activity"/>
    <property type="evidence" value="ECO:0007669"/>
    <property type="project" value="InterPro"/>
</dbReference>